<keyword evidence="3" id="KW-1185">Reference proteome</keyword>
<evidence type="ECO:0000256" key="1">
    <source>
        <dbReference type="SAM" id="Phobius"/>
    </source>
</evidence>
<dbReference type="Pfam" id="PF11086">
    <property type="entry name" value="DUF2878"/>
    <property type="match status" value="1"/>
</dbReference>
<feature type="transmembrane region" description="Helical" evidence="1">
    <location>
        <begin position="84"/>
        <end position="101"/>
    </location>
</feature>
<comment type="caution">
    <text evidence="2">The sequence shown here is derived from an EMBL/GenBank/DDBJ whole genome shotgun (WGS) entry which is preliminary data.</text>
</comment>
<keyword evidence="1" id="KW-0472">Membrane</keyword>
<organism evidence="2 3">
    <name type="scientific">Marinicella sediminis</name>
    <dbReference type="NCBI Taxonomy" id="1792834"/>
    <lineage>
        <taxon>Bacteria</taxon>
        <taxon>Pseudomonadati</taxon>
        <taxon>Pseudomonadota</taxon>
        <taxon>Gammaproteobacteria</taxon>
        <taxon>Lysobacterales</taxon>
        <taxon>Marinicellaceae</taxon>
        <taxon>Marinicella</taxon>
    </lineage>
</organism>
<sequence length="173" mass="19328">MVVAQIILLNLLWFASVLGAANALLLPAILSLFLLLAVVFVYQGFDRKDCKVILISLLCGLLIDGFLNSTGWLVYAAQMHDLRYLPPFWIMMLWLGFAATIRTGMNWMLKSPALGAVFMLIGAPLSYYSASRLGAVELLQPWPVMITIGLTWLVYFLILTQIHNQPEGRDVLV</sequence>
<name>A0ABV7JBH7_9GAMM</name>
<dbReference type="InterPro" id="IPR021306">
    <property type="entry name" value="DUF2878"/>
</dbReference>
<dbReference type="RefSeq" id="WP_077412625.1">
    <property type="nucleotide sequence ID" value="NZ_JBHRTS010000008.1"/>
</dbReference>
<keyword evidence="1" id="KW-0812">Transmembrane</keyword>
<proteinExistence type="predicted"/>
<reference evidence="3" key="1">
    <citation type="journal article" date="2019" name="Int. J. Syst. Evol. Microbiol.">
        <title>The Global Catalogue of Microorganisms (GCM) 10K type strain sequencing project: providing services to taxonomists for standard genome sequencing and annotation.</title>
        <authorList>
            <consortium name="The Broad Institute Genomics Platform"/>
            <consortium name="The Broad Institute Genome Sequencing Center for Infectious Disease"/>
            <person name="Wu L."/>
            <person name="Ma J."/>
        </authorList>
    </citation>
    <scope>NUCLEOTIDE SEQUENCE [LARGE SCALE GENOMIC DNA]</scope>
    <source>
        <strain evidence="3">KCTC 42953</strain>
    </source>
</reference>
<feature type="transmembrane region" description="Helical" evidence="1">
    <location>
        <begin position="113"/>
        <end position="130"/>
    </location>
</feature>
<feature type="transmembrane region" description="Helical" evidence="1">
    <location>
        <begin position="52"/>
        <end position="78"/>
    </location>
</feature>
<dbReference type="EMBL" id="JBHRTS010000008">
    <property type="protein sequence ID" value="MFC3195465.1"/>
    <property type="molecule type" value="Genomic_DNA"/>
</dbReference>
<feature type="transmembrane region" description="Helical" evidence="1">
    <location>
        <begin position="29"/>
        <end position="45"/>
    </location>
</feature>
<evidence type="ECO:0000313" key="2">
    <source>
        <dbReference type="EMBL" id="MFC3195465.1"/>
    </source>
</evidence>
<gene>
    <name evidence="2" type="ORF">ACFODZ_14515</name>
</gene>
<protein>
    <submittedName>
        <fullName evidence="2">DUF2878 domain-containing protein</fullName>
    </submittedName>
</protein>
<dbReference type="Proteomes" id="UP001595533">
    <property type="component" value="Unassembled WGS sequence"/>
</dbReference>
<keyword evidence="1" id="KW-1133">Transmembrane helix</keyword>
<feature type="transmembrane region" description="Helical" evidence="1">
    <location>
        <begin position="142"/>
        <end position="159"/>
    </location>
</feature>
<evidence type="ECO:0000313" key="3">
    <source>
        <dbReference type="Proteomes" id="UP001595533"/>
    </source>
</evidence>
<accession>A0ABV7JBH7</accession>